<feature type="compositionally biased region" description="Basic and acidic residues" evidence="1">
    <location>
        <begin position="55"/>
        <end position="86"/>
    </location>
</feature>
<gene>
    <name evidence="3" type="ORF">SNEC2469_LOCUS34037</name>
</gene>
<protein>
    <recommendedName>
        <fullName evidence="2">Brf1 TBP-binding domain-containing protein</fullName>
    </recommendedName>
</protein>
<feature type="domain" description="Brf1 TBP-binding" evidence="2">
    <location>
        <begin position="119"/>
        <end position="175"/>
    </location>
</feature>
<dbReference type="AlphaFoldDB" id="A0A813CCR9"/>
<feature type="compositionally biased region" description="Basic and acidic residues" evidence="1">
    <location>
        <begin position="30"/>
        <end position="39"/>
    </location>
</feature>
<dbReference type="InterPro" id="IPR011665">
    <property type="entry name" value="BRF1_TBP-bd_dom"/>
</dbReference>
<evidence type="ECO:0000259" key="2">
    <source>
        <dbReference type="Pfam" id="PF07741"/>
    </source>
</evidence>
<sequence>MPPPPVPSKKRNATESSPAEASASSAASADGKHPEDPQRASRYTKRTPSQVDVEEIAKEIASHHDIEPILDGRRDPAVEEKVEKLIAGRPNFAPPSEAEKKDGTAPPGTSSEDNVESLSDVDDEELESYLLDAEERQHKSDIWHEVNKDYLEEWHVRSLEIKRRKMRDHVNNERKAGKQ</sequence>
<proteinExistence type="predicted"/>
<dbReference type="Pfam" id="PF07741">
    <property type="entry name" value="BRF1"/>
    <property type="match status" value="1"/>
</dbReference>
<evidence type="ECO:0000256" key="1">
    <source>
        <dbReference type="SAM" id="MobiDB-lite"/>
    </source>
</evidence>
<evidence type="ECO:0000313" key="4">
    <source>
        <dbReference type="Proteomes" id="UP000601435"/>
    </source>
</evidence>
<dbReference type="Proteomes" id="UP000601435">
    <property type="component" value="Unassembled WGS sequence"/>
</dbReference>
<keyword evidence="4" id="KW-1185">Reference proteome</keyword>
<evidence type="ECO:0000313" key="3">
    <source>
        <dbReference type="EMBL" id="CAE7940804.1"/>
    </source>
</evidence>
<accession>A0A813CCR9</accession>
<feature type="non-terminal residue" evidence="3">
    <location>
        <position position="179"/>
    </location>
</feature>
<name>A0A813CCR9_9DINO</name>
<feature type="region of interest" description="Disordered" evidence="1">
    <location>
        <begin position="1"/>
        <end position="131"/>
    </location>
</feature>
<dbReference type="EMBL" id="CAJNJA010092363">
    <property type="protein sequence ID" value="CAE7940804.1"/>
    <property type="molecule type" value="Genomic_DNA"/>
</dbReference>
<reference evidence="3" key="1">
    <citation type="submission" date="2021-02" db="EMBL/GenBank/DDBJ databases">
        <authorList>
            <person name="Dougan E. K."/>
            <person name="Rhodes N."/>
            <person name="Thang M."/>
            <person name="Chan C."/>
        </authorList>
    </citation>
    <scope>NUCLEOTIDE SEQUENCE</scope>
</reference>
<feature type="compositionally biased region" description="Low complexity" evidence="1">
    <location>
        <begin position="15"/>
        <end position="29"/>
    </location>
</feature>
<dbReference type="Gene3D" id="1.20.5.650">
    <property type="entry name" value="Single helix bin"/>
    <property type="match status" value="1"/>
</dbReference>
<comment type="caution">
    <text evidence="3">The sequence shown here is derived from an EMBL/GenBank/DDBJ whole genome shotgun (WGS) entry which is preliminary data.</text>
</comment>
<feature type="compositionally biased region" description="Acidic residues" evidence="1">
    <location>
        <begin position="113"/>
        <end position="127"/>
    </location>
</feature>
<organism evidence="3 4">
    <name type="scientific">Symbiodinium necroappetens</name>
    <dbReference type="NCBI Taxonomy" id="1628268"/>
    <lineage>
        <taxon>Eukaryota</taxon>
        <taxon>Sar</taxon>
        <taxon>Alveolata</taxon>
        <taxon>Dinophyceae</taxon>
        <taxon>Suessiales</taxon>
        <taxon>Symbiodiniaceae</taxon>
        <taxon>Symbiodinium</taxon>
    </lineage>
</organism>